<feature type="region of interest" description="Disordered" evidence="1">
    <location>
        <begin position="26"/>
        <end position="65"/>
    </location>
</feature>
<dbReference type="EMBL" id="JAIZAY010000020">
    <property type="protein sequence ID" value="KAJ8022877.1"/>
    <property type="molecule type" value="Genomic_DNA"/>
</dbReference>
<proteinExistence type="predicted"/>
<protein>
    <submittedName>
        <fullName evidence="2">Uncharacterized protein</fullName>
    </submittedName>
</protein>
<accession>A0A9Q1BFN3</accession>
<comment type="caution">
    <text evidence="2">The sequence shown here is derived from an EMBL/GenBank/DDBJ whole genome shotgun (WGS) entry which is preliminary data.</text>
</comment>
<evidence type="ECO:0000256" key="1">
    <source>
        <dbReference type="SAM" id="MobiDB-lite"/>
    </source>
</evidence>
<sequence length="171" mass="19290">MHLLQDFRSESLQGVGGVNGGTIYEGSDEMDPCNVTSSHNNNTSNDLTSILKSHGRKRRLSDDIDDDGDKGVTSFLASVSILTPNLLPSKRRRRSTDLRDVHHDDLFLEETESQKHVTKCKRVTKKTRKQKTVRKITKEDIFAFIHNIRLEGTRAEELSNMMAAKCFLTAS</sequence>
<name>A0A9Q1BFN3_HOLLE</name>
<gene>
    <name evidence="2" type="ORF">HOLleu_37897</name>
</gene>
<keyword evidence="3" id="KW-1185">Reference proteome</keyword>
<reference evidence="2" key="1">
    <citation type="submission" date="2021-10" db="EMBL/GenBank/DDBJ databases">
        <title>Tropical sea cucumber genome reveals ecological adaptation and Cuvierian tubules defense mechanism.</title>
        <authorList>
            <person name="Chen T."/>
        </authorList>
    </citation>
    <scope>NUCLEOTIDE SEQUENCE</scope>
    <source>
        <strain evidence="2">Nanhai2018</strain>
        <tissue evidence="2">Muscle</tissue>
    </source>
</reference>
<dbReference type="Proteomes" id="UP001152320">
    <property type="component" value="Chromosome 20"/>
</dbReference>
<feature type="compositionally biased region" description="Low complexity" evidence="1">
    <location>
        <begin position="34"/>
        <end position="49"/>
    </location>
</feature>
<organism evidence="2 3">
    <name type="scientific">Holothuria leucospilota</name>
    <name type="common">Black long sea cucumber</name>
    <name type="synonym">Mertensiothuria leucospilota</name>
    <dbReference type="NCBI Taxonomy" id="206669"/>
    <lineage>
        <taxon>Eukaryota</taxon>
        <taxon>Metazoa</taxon>
        <taxon>Echinodermata</taxon>
        <taxon>Eleutherozoa</taxon>
        <taxon>Echinozoa</taxon>
        <taxon>Holothuroidea</taxon>
        <taxon>Aspidochirotacea</taxon>
        <taxon>Aspidochirotida</taxon>
        <taxon>Holothuriidae</taxon>
        <taxon>Holothuria</taxon>
    </lineage>
</organism>
<evidence type="ECO:0000313" key="3">
    <source>
        <dbReference type="Proteomes" id="UP001152320"/>
    </source>
</evidence>
<evidence type="ECO:0000313" key="2">
    <source>
        <dbReference type="EMBL" id="KAJ8022877.1"/>
    </source>
</evidence>
<dbReference type="AlphaFoldDB" id="A0A9Q1BFN3"/>